<name>A0A0M9WB97_9EURO</name>
<reference evidence="2 3" key="1">
    <citation type="submission" date="2015-08" db="EMBL/GenBank/DDBJ databases">
        <title>Genome sequencing of Penicillium nordicum.</title>
        <authorList>
            <person name="Nguyen H.D."/>
            <person name="Seifert K.A."/>
        </authorList>
    </citation>
    <scope>NUCLEOTIDE SEQUENCE [LARGE SCALE GENOMIC DNA]</scope>
    <source>
        <strain evidence="2 3">DAOMC 185683</strain>
    </source>
</reference>
<dbReference type="OrthoDB" id="5427664at2759"/>
<dbReference type="Proteomes" id="UP000037696">
    <property type="component" value="Unassembled WGS sequence"/>
</dbReference>
<keyword evidence="1" id="KW-1133">Transmembrane helix</keyword>
<sequence length="581" mass="66129">MPSPYNCDGPQPPVPDNNDITGQGVIANYVTTAGIAVLLIIIYFFVVYDPALDPFRKTDQDSSNHSFRPNPVDEIILRTVRHIPKLLMGDRKFHISAQIEKGFIECMLAMSDLQIVTGLSILISGYAQLHQGISSYHWMVIVGLAWFSSLTHLACLTLLRNHLYNHSLQRIWRLFCMAALVILLTIALSFTGGYWWSSLQGGPIPDEEMAWSIIRHAMCHLGFDVRSPTAYYAMVLSILLVIFGFVARIIKLHKIISVSIWGKARARLSMQARRLLRIAFTWCCSNNSYKSLKRTLLYRPLLTVFLVARLFLDGWSSMFSEVCWLVLGFIWGTMRLFGILGIIKKSVDPYPGEPTSIKLVQDSDERDGDWGFGQVVALVLLLAPLFTIIKYFNHANKQRPGVVTDCSDHIWESSHSRSQSMNLTVFPFTPETSMRPDDPNSNWDDHAQTLGAAIIYFMLICTITLLLICTYNSTANLIDHFQVFYLPVIIALMGIWELVIFSLTIELDLSNMPLWVQRLLHLVNILFFTFGAFFTLMPFYIYHQPSENYSFTWVGTYSFLISAAVFYILCAVLYRIIGRTS</sequence>
<evidence type="ECO:0000313" key="3">
    <source>
        <dbReference type="Proteomes" id="UP000037696"/>
    </source>
</evidence>
<accession>A0A0M9WB97</accession>
<feature type="transmembrane region" description="Helical" evidence="1">
    <location>
        <begin position="324"/>
        <end position="343"/>
    </location>
</feature>
<feature type="transmembrane region" description="Helical" evidence="1">
    <location>
        <begin position="450"/>
        <end position="473"/>
    </location>
</feature>
<gene>
    <name evidence="2" type="ORF">ACN38_g11080</name>
</gene>
<feature type="transmembrane region" description="Helical" evidence="1">
    <location>
        <begin position="136"/>
        <end position="159"/>
    </location>
</feature>
<feature type="transmembrane region" description="Helical" evidence="1">
    <location>
        <begin position="485"/>
        <end position="507"/>
    </location>
</feature>
<dbReference type="AlphaFoldDB" id="A0A0M9WB97"/>
<feature type="transmembrane region" description="Helical" evidence="1">
    <location>
        <begin position="519"/>
        <end position="542"/>
    </location>
</feature>
<dbReference type="PANTHER" id="PTHR37577:SF1">
    <property type="entry name" value="INTEGRAL MEMBRANE PROTEIN"/>
    <property type="match status" value="1"/>
</dbReference>
<feature type="transmembrane region" description="Helical" evidence="1">
    <location>
        <begin position="230"/>
        <end position="250"/>
    </location>
</feature>
<keyword evidence="3" id="KW-1185">Reference proteome</keyword>
<dbReference type="PANTHER" id="PTHR37577">
    <property type="entry name" value="INTEGRAL MEMBRANE PROTEIN"/>
    <property type="match status" value="1"/>
</dbReference>
<keyword evidence="1" id="KW-0812">Transmembrane</keyword>
<protein>
    <recommendedName>
        <fullName evidence="4">Transmembrane protein</fullName>
    </recommendedName>
</protein>
<feature type="transmembrane region" description="Helical" evidence="1">
    <location>
        <begin position="370"/>
        <end position="389"/>
    </location>
</feature>
<organism evidence="2 3">
    <name type="scientific">Penicillium nordicum</name>
    <dbReference type="NCBI Taxonomy" id="229535"/>
    <lineage>
        <taxon>Eukaryota</taxon>
        <taxon>Fungi</taxon>
        <taxon>Dikarya</taxon>
        <taxon>Ascomycota</taxon>
        <taxon>Pezizomycotina</taxon>
        <taxon>Eurotiomycetes</taxon>
        <taxon>Eurotiomycetidae</taxon>
        <taxon>Eurotiales</taxon>
        <taxon>Aspergillaceae</taxon>
        <taxon>Penicillium</taxon>
    </lineage>
</organism>
<proteinExistence type="predicted"/>
<feature type="transmembrane region" description="Helical" evidence="1">
    <location>
        <begin position="295"/>
        <end position="312"/>
    </location>
</feature>
<evidence type="ECO:0000313" key="2">
    <source>
        <dbReference type="EMBL" id="KOS38102.1"/>
    </source>
</evidence>
<feature type="transmembrane region" description="Helical" evidence="1">
    <location>
        <begin position="26"/>
        <end position="48"/>
    </location>
</feature>
<comment type="caution">
    <text evidence="2">The sequence shown here is derived from an EMBL/GenBank/DDBJ whole genome shotgun (WGS) entry which is preliminary data.</text>
</comment>
<evidence type="ECO:0008006" key="4">
    <source>
        <dbReference type="Google" id="ProtNLM"/>
    </source>
</evidence>
<dbReference type="EMBL" id="LHQQ01000272">
    <property type="protein sequence ID" value="KOS38102.1"/>
    <property type="molecule type" value="Genomic_DNA"/>
</dbReference>
<feature type="transmembrane region" description="Helical" evidence="1">
    <location>
        <begin position="171"/>
        <end position="196"/>
    </location>
</feature>
<evidence type="ECO:0000256" key="1">
    <source>
        <dbReference type="SAM" id="Phobius"/>
    </source>
</evidence>
<feature type="transmembrane region" description="Helical" evidence="1">
    <location>
        <begin position="554"/>
        <end position="577"/>
    </location>
</feature>
<dbReference type="STRING" id="229535.A0A0M9WB97"/>
<dbReference type="InterPro" id="IPR053018">
    <property type="entry name" value="Elsinochrome_Biosynth-Asso"/>
</dbReference>
<keyword evidence="1" id="KW-0472">Membrane</keyword>
<feature type="transmembrane region" description="Helical" evidence="1">
    <location>
        <begin position="102"/>
        <end position="124"/>
    </location>
</feature>